<keyword evidence="3" id="KW-1185">Reference proteome</keyword>
<accession>A0A8S3VII1</accession>
<evidence type="ECO:0000259" key="1">
    <source>
        <dbReference type="Pfam" id="PF18738"/>
    </source>
</evidence>
<gene>
    <name evidence="2" type="ORF">MEDL_66315</name>
</gene>
<sequence length="541" mass="62814">MFFFYNRLDTDDRRRYFIVGSVILEIVTPVFRQRLEKDYNSKGLGCLQDFINSKPVIHILFHLRHTNIKCCVDTTNCRNRRKLPLNYSQWDLLYTENPGPPKHHCHCLYTVNNIKLDDFDITLASLILLNCCNLTPNEETLIKELREFKNNYLSHNTKGAITEKEYQTLWNDLMTRVLQLDPSKQDDFIRIQNRPLDDSLCNKYFVCLLDIHKKLEEISDKLSSTADILTAMNINNGQSNVELFTKLEEILQYVRWQSSKVKTDRQVIKQQHKIQSYKLGQSIFTLHHQTDLTSVVGDDWCDVTDIVMMDDGRLVMCLPKQRRLLICNTDGSQVDSIDVQGKPLYVTAVNNSTVAVTLWSECIEMYDIHNKLKLKSISVPGMRLWRESGITTINNKLVVGGDNRLLIIDHQTGEVVQTIQTDCHPDRLHGSGDRIFYCDGYYYYFKNINTNNKLYWYSYTDDRHHTLTLPSRPRSMTTLQDGSLYVVCEDGSVQHVSSDGKQYKPVKTLQSTALCDGIHYNLTQRKLVTKHDNHVTVYSEI</sequence>
<dbReference type="Proteomes" id="UP000683360">
    <property type="component" value="Unassembled WGS sequence"/>
</dbReference>
<dbReference type="SUPFAM" id="SSF50969">
    <property type="entry name" value="YVTN repeat-like/Quinoprotein amine dehydrogenase"/>
    <property type="match status" value="1"/>
</dbReference>
<comment type="caution">
    <text evidence="2">The sequence shown here is derived from an EMBL/GenBank/DDBJ whole genome shotgun (WGS) entry which is preliminary data.</text>
</comment>
<dbReference type="InterPro" id="IPR011044">
    <property type="entry name" value="Quino_amine_DH_bsu"/>
</dbReference>
<dbReference type="Gene3D" id="2.130.10.10">
    <property type="entry name" value="YVTN repeat-like/Quinoprotein amine dehydrogenase"/>
    <property type="match status" value="1"/>
</dbReference>
<evidence type="ECO:0000313" key="2">
    <source>
        <dbReference type="EMBL" id="CAG2254928.1"/>
    </source>
</evidence>
<dbReference type="InterPro" id="IPR041249">
    <property type="entry name" value="HEPN_DZIP3"/>
</dbReference>
<name>A0A8S3VII1_MYTED</name>
<dbReference type="AlphaFoldDB" id="A0A8S3VII1"/>
<protein>
    <recommendedName>
        <fullName evidence="1">DZIP3-like HEPN domain-containing protein</fullName>
    </recommendedName>
</protein>
<dbReference type="OrthoDB" id="6100068at2759"/>
<dbReference type="EMBL" id="CAJPWZ010003256">
    <property type="protein sequence ID" value="CAG2254928.1"/>
    <property type="molecule type" value="Genomic_DNA"/>
</dbReference>
<dbReference type="InterPro" id="IPR015943">
    <property type="entry name" value="WD40/YVTN_repeat-like_dom_sf"/>
</dbReference>
<reference evidence="2" key="1">
    <citation type="submission" date="2021-03" db="EMBL/GenBank/DDBJ databases">
        <authorList>
            <person name="Bekaert M."/>
        </authorList>
    </citation>
    <scope>NUCLEOTIDE SEQUENCE</scope>
</reference>
<evidence type="ECO:0000313" key="3">
    <source>
        <dbReference type="Proteomes" id="UP000683360"/>
    </source>
</evidence>
<dbReference type="Pfam" id="PF18738">
    <property type="entry name" value="HEPN_DZIP3"/>
    <property type="match status" value="1"/>
</dbReference>
<organism evidence="2 3">
    <name type="scientific">Mytilus edulis</name>
    <name type="common">Blue mussel</name>
    <dbReference type="NCBI Taxonomy" id="6550"/>
    <lineage>
        <taxon>Eukaryota</taxon>
        <taxon>Metazoa</taxon>
        <taxon>Spiralia</taxon>
        <taxon>Lophotrochozoa</taxon>
        <taxon>Mollusca</taxon>
        <taxon>Bivalvia</taxon>
        <taxon>Autobranchia</taxon>
        <taxon>Pteriomorphia</taxon>
        <taxon>Mytilida</taxon>
        <taxon>Mytiloidea</taxon>
        <taxon>Mytilidae</taxon>
        <taxon>Mytilinae</taxon>
        <taxon>Mytilus</taxon>
    </lineage>
</organism>
<proteinExistence type="predicted"/>
<feature type="domain" description="DZIP3-like HEPN" evidence="1">
    <location>
        <begin position="78"/>
        <end position="202"/>
    </location>
</feature>